<gene>
    <name evidence="3" type="ORF">TGRUB_223570</name>
</gene>
<protein>
    <submittedName>
        <fullName evidence="3">Nuclear fragile X mental retardation-interacting protein 1</fullName>
    </submittedName>
</protein>
<comment type="caution">
    <text evidence="3">The sequence shown here is derived from an EMBL/GenBank/DDBJ whole genome shotgun (WGS) entry which is preliminary data.</text>
</comment>
<feature type="compositionally biased region" description="Low complexity" evidence="1">
    <location>
        <begin position="36"/>
        <end position="46"/>
    </location>
</feature>
<feature type="region of interest" description="Disordered" evidence="1">
    <location>
        <begin position="726"/>
        <end position="750"/>
    </location>
</feature>
<organism evidence="3 4">
    <name type="scientific">Toxoplasma gondii RUB</name>
    <dbReference type="NCBI Taxonomy" id="935652"/>
    <lineage>
        <taxon>Eukaryota</taxon>
        <taxon>Sar</taxon>
        <taxon>Alveolata</taxon>
        <taxon>Apicomplexa</taxon>
        <taxon>Conoidasida</taxon>
        <taxon>Coccidia</taxon>
        <taxon>Eucoccidiorida</taxon>
        <taxon>Eimeriorina</taxon>
        <taxon>Sarcocystidae</taxon>
        <taxon>Toxoplasma</taxon>
    </lineage>
</organism>
<feature type="compositionally biased region" description="Pro residues" evidence="1">
    <location>
        <begin position="25"/>
        <end position="35"/>
    </location>
</feature>
<accession>A0A086LKV4</accession>
<feature type="domain" description="C2H2-type" evidence="2">
    <location>
        <begin position="561"/>
        <end position="582"/>
    </location>
</feature>
<feature type="compositionally biased region" description="Pro residues" evidence="1">
    <location>
        <begin position="160"/>
        <end position="193"/>
    </location>
</feature>
<dbReference type="SMART" id="SM00355">
    <property type="entry name" value="ZnF_C2H2"/>
    <property type="match status" value="2"/>
</dbReference>
<name>A0A086LKV4_TOXGO</name>
<feature type="compositionally biased region" description="Pro residues" evidence="1">
    <location>
        <begin position="47"/>
        <end position="57"/>
    </location>
</feature>
<evidence type="ECO:0000313" key="3">
    <source>
        <dbReference type="EMBL" id="KFG57272.1"/>
    </source>
</evidence>
<feature type="region of interest" description="Disordered" evidence="1">
    <location>
        <begin position="1"/>
        <end position="201"/>
    </location>
</feature>
<dbReference type="PROSITE" id="PS00028">
    <property type="entry name" value="ZINC_FINGER_C2H2_1"/>
    <property type="match status" value="1"/>
</dbReference>
<feature type="compositionally biased region" description="Pro residues" evidence="1">
    <location>
        <begin position="101"/>
        <end position="117"/>
    </location>
</feature>
<dbReference type="AlphaFoldDB" id="A0A086LKV4"/>
<dbReference type="VEuPathDB" id="ToxoDB:TGRUB_223570"/>
<feature type="compositionally biased region" description="Polar residues" evidence="1">
    <location>
        <begin position="497"/>
        <end position="506"/>
    </location>
</feature>
<dbReference type="InterPro" id="IPR013087">
    <property type="entry name" value="Znf_C2H2_type"/>
</dbReference>
<feature type="compositionally biased region" description="Pro residues" evidence="1">
    <location>
        <begin position="1"/>
        <end position="13"/>
    </location>
</feature>
<feature type="region of interest" description="Disordered" evidence="1">
    <location>
        <begin position="455"/>
        <end position="551"/>
    </location>
</feature>
<evidence type="ECO:0000256" key="1">
    <source>
        <dbReference type="SAM" id="MobiDB-lite"/>
    </source>
</evidence>
<feature type="compositionally biased region" description="Low complexity" evidence="1">
    <location>
        <begin position="148"/>
        <end position="159"/>
    </location>
</feature>
<evidence type="ECO:0000313" key="4">
    <source>
        <dbReference type="Proteomes" id="UP000028834"/>
    </source>
</evidence>
<feature type="compositionally biased region" description="Pro residues" evidence="1">
    <location>
        <begin position="388"/>
        <end position="398"/>
    </location>
</feature>
<proteinExistence type="predicted"/>
<feature type="compositionally biased region" description="Low complexity" evidence="1">
    <location>
        <begin position="118"/>
        <end position="129"/>
    </location>
</feature>
<feature type="compositionally biased region" description="Low complexity" evidence="1">
    <location>
        <begin position="457"/>
        <end position="469"/>
    </location>
</feature>
<dbReference type="EMBL" id="AFYV02002893">
    <property type="protein sequence ID" value="KFG57272.1"/>
    <property type="molecule type" value="Genomic_DNA"/>
</dbReference>
<reference evidence="3 4" key="1">
    <citation type="submission" date="2014-05" db="EMBL/GenBank/DDBJ databases">
        <authorList>
            <person name="Sibley D."/>
            <person name="Venepally P."/>
            <person name="Karamycheva S."/>
            <person name="Hadjithomas M."/>
            <person name="Khan A."/>
            <person name="Brunk B."/>
            <person name="Roos D."/>
            <person name="Caler E."/>
            <person name="Lorenzi H."/>
        </authorList>
    </citation>
    <scope>NUCLEOTIDE SEQUENCE [LARGE SCALE GENOMIC DNA]</scope>
    <source>
        <strain evidence="3 4">RUB</strain>
    </source>
</reference>
<dbReference type="OrthoDB" id="273070at2759"/>
<evidence type="ECO:0000259" key="2">
    <source>
        <dbReference type="PROSITE" id="PS00028"/>
    </source>
</evidence>
<dbReference type="Proteomes" id="UP000028834">
    <property type="component" value="Unassembled WGS sequence"/>
</dbReference>
<feature type="region of interest" description="Disordered" evidence="1">
    <location>
        <begin position="378"/>
        <end position="401"/>
    </location>
</feature>
<sequence length="837" mass="85695">MPLPSAPPPPPLPASRAAVSRAHPATPPGPLPSFRPSPQSTASSFPSSPPPPPPPNSRPALPGSFGASLPSGQSASAPSHRPQCSGFRLGSFTSSSAPQPRLSPPTSLPPPPAPFPSRPCSSVTHAHPSVCPPPPPSACSSNATAGIASASARPLSLPSAPSPPHPVASPPHPVASPPPPVSPPPPTSSPAPSPSLASASRSSPSFPSGRCSCFAAFPVGQPLHSGAENACAVSADASACAWSHRSPSSVSSSCHAPSCCCISGSMDCSGSATRGALGACETPGTACVSSSCGFQPPSPAACCAHVSSPLPGFSAQRTAAPGCLQCSSCCAASASCSSATSVSPSNNARVCGTTSFPCVTPPPPPPTFAASRGQDGAVRLQGSNEPCPVTPPPPPLSSPPASASFLGGNAAEGVMARNGWHPGVHTPGSVAGGDSDGRRASTSFHTVACCRHGGDDAGSAVPGAAVAAPKSEKRSGVPAPPGAPQGCAAVRVPPASLSGSGTQETCFSGGGVPPPPPEEGNGVWTGARASRRGAQKGEGSGDASGQDGFGKKRKKEEEFVCLLCDKAFRTAKKQEQHEEEEHLPCDYPGCTYSGPVHVMVMHKLKHLKNANGESLLDSEAEVAAWLAARKENFPSSRRAAKPKTPASTRPLPRPKSVLERILRETMESAYGRRLIHPAFFSSAFCPELPKMLPHPPLIYSLKREFRYAQLPRSPYTHPSGLCPSSFLVPPGAKGPARDSRAGGPGRSGPEVPLRPPLLYQLLAPEIRMYEDKLIAAIRFIVQSNFFLNEPREEPESEPLIQVIDEQTTTEAGVCPPASSAVFEAEKAEQEEAKNETR</sequence>